<dbReference type="PANTHER" id="PTHR11647">
    <property type="entry name" value="HYDRANTOINASE/DIHYDROPYRIMIDINASE FAMILY MEMBER"/>
    <property type="match status" value="1"/>
</dbReference>
<dbReference type="SUPFAM" id="SSF51338">
    <property type="entry name" value="Composite domain of metallo-dependent hydrolases"/>
    <property type="match status" value="1"/>
</dbReference>
<gene>
    <name evidence="3" type="ORF">HUW51_18805</name>
</gene>
<dbReference type="Gene3D" id="3.30.1490.130">
    <property type="entry name" value="D-aminoacylase. Domain 3"/>
    <property type="match status" value="1"/>
</dbReference>
<dbReference type="GO" id="GO:0016812">
    <property type="term" value="F:hydrolase activity, acting on carbon-nitrogen (but not peptide) bonds, in cyclic amides"/>
    <property type="evidence" value="ECO:0007669"/>
    <property type="project" value="TreeGrafter"/>
</dbReference>
<dbReference type="KEGG" id="aswu:HUW51_18805"/>
<dbReference type="SUPFAM" id="SSF51556">
    <property type="entry name" value="Metallo-dependent hydrolases"/>
    <property type="match status" value="1"/>
</dbReference>
<dbReference type="InterPro" id="IPR013108">
    <property type="entry name" value="Amidohydro_3"/>
</dbReference>
<accession>A0A7G7GFE7</accession>
<reference evidence="3 4" key="1">
    <citation type="journal article" date="2018" name="Int. J. Syst. Evol. Microbiol.">
        <title>Adhaeribacter swui sp. nov., isolated from wet mud.</title>
        <authorList>
            <person name="Kim D.U."/>
            <person name="Kim K.W."/>
            <person name="Kang M.S."/>
            <person name="Kim J.Y."/>
            <person name="Jang J.H."/>
            <person name="Kim M.K."/>
        </authorList>
    </citation>
    <scope>NUCLEOTIDE SEQUENCE [LARGE SCALE GENOMIC DNA]</scope>
    <source>
        <strain evidence="3 4">KCTC 52873</strain>
    </source>
</reference>
<proteinExistence type="predicted"/>
<dbReference type="Pfam" id="PF07969">
    <property type="entry name" value="Amidohydro_3"/>
    <property type="match status" value="2"/>
</dbReference>
<sequence>MVFYFLLISLFTFLLSTQFPEQPPAPATKPTAIESTATEADFLLKNGKIVDGTGNSWYYGDVAVLGDRIMAVGTSLDIPAKKVIDVKKKVIAPGFIDVHTHIEGDEKASPKAENFIYDGVTSIITGNCGISRTDIGQYYRYIDSLRVSVNIGSFIGHNDVRKAVMQMANRRPTAEELSRMENLVAQAMRDGANGFSTGLIYTPGTYAGTAEVVALAKAAAKHQGVYTSHIRNETNKIFEAIDEALNVGRKTGMPVQVSHFKIGKPNWNRSNETLAMIKKAREEGLEVTIDQYPYTASSTTIYTLIPAWALAGGQDSISYRFHQPAIRKKIIAEMVSDMKRRQRPDFSYCVVAQFLPKPAYNGKNISEINALLHRSKTIPAEIETILDLAEQSSAQMVFHSMNEADVEYIMQYPFTMVTSDGGIREFGVGVPHPRSYGTNARVLSHYVRDRKIIMLEDAIRRMTSLPAQKFALQDRGLLRKGMMADIVVFDPNTIQDLSTFTKPHAYTKGVEYVLVNGQLTLAEGKHTGVRNGDILYGPGYQPNPLY</sequence>
<keyword evidence="4" id="KW-1185">Reference proteome</keyword>
<dbReference type="InterPro" id="IPR050378">
    <property type="entry name" value="Metallo-dep_Hydrolases_sf"/>
</dbReference>
<dbReference type="Gene3D" id="2.30.40.10">
    <property type="entry name" value="Urease, subunit C, domain 1"/>
    <property type="match status" value="1"/>
</dbReference>
<dbReference type="InterPro" id="IPR023100">
    <property type="entry name" value="D-aminoacylase_insert_dom_sf"/>
</dbReference>
<dbReference type="Proteomes" id="UP000515237">
    <property type="component" value="Chromosome"/>
</dbReference>
<evidence type="ECO:0000313" key="4">
    <source>
        <dbReference type="Proteomes" id="UP000515237"/>
    </source>
</evidence>
<feature type="signal peptide" evidence="1">
    <location>
        <begin position="1"/>
        <end position="21"/>
    </location>
</feature>
<feature type="domain" description="Amidohydrolase 3" evidence="2">
    <location>
        <begin position="427"/>
        <end position="519"/>
    </location>
</feature>
<keyword evidence="1" id="KW-0732">Signal</keyword>
<dbReference type="CDD" id="cd01297">
    <property type="entry name" value="D-aminoacylase"/>
    <property type="match status" value="1"/>
</dbReference>
<dbReference type="GO" id="GO:0016811">
    <property type="term" value="F:hydrolase activity, acting on carbon-nitrogen (but not peptide) bonds, in linear amides"/>
    <property type="evidence" value="ECO:0007669"/>
    <property type="project" value="InterPro"/>
</dbReference>
<dbReference type="GO" id="GO:0005829">
    <property type="term" value="C:cytosol"/>
    <property type="evidence" value="ECO:0007669"/>
    <property type="project" value="TreeGrafter"/>
</dbReference>
<protein>
    <submittedName>
        <fullName evidence="3">D-aminoacylase</fullName>
    </submittedName>
</protein>
<name>A0A7G7GFE7_9BACT</name>
<dbReference type="Gene3D" id="3.20.20.140">
    <property type="entry name" value="Metal-dependent hydrolases"/>
    <property type="match status" value="1"/>
</dbReference>
<evidence type="ECO:0000256" key="1">
    <source>
        <dbReference type="SAM" id="SignalP"/>
    </source>
</evidence>
<organism evidence="3 4">
    <name type="scientific">Adhaeribacter swui</name>
    <dbReference type="NCBI Taxonomy" id="2086471"/>
    <lineage>
        <taxon>Bacteria</taxon>
        <taxon>Pseudomonadati</taxon>
        <taxon>Bacteroidota</taxon>
        <taxon>Cytophagia</taxon>
        <taxon>Cytophagales</taxon>
        <taxon>Hymenobacteraceae</taxon>
        <taxon>Adhaeribacter</taxon>
    </lineage>
</organism>
<feature type="domain" description="Amidohydrolase 3" evidence="2">
    <location>
        <begin position="82"/>
        <end position="265"/>
    </location>
</feature>
<dbReference type="InterPro" id="IPR032466">
    <property type="entry name" value="Metal_Hydrolase"/>
</dbReference>
<dbReference type="InterPro" id="IPR011059">
    <property type="entry name" value="Metal-dep_hydrolase_composite"/>
</dbReference>
<evidence type="ECO:0000259" key="2">
    <source>
        <dbReference type="Pfam" id="PF07969"/>
    </source>
</evidence>
<dbReference type="EMBL" id="CP055156">
    <property type="protein sequence ID" value="QNF35881.1"/>
    <property type="molecule type" value="Genomic_DNA"/>
</dbReference>
<feature type="chain" id="PRO_5028990385" evidence="1">
    <location>
        <begin position="22"/>
        <end position="546"/>
    </location>
</feature>
<dbReference type="PANTHER" id="PTHR11647:SF1">
    <property type="entry name" value="COLLAPSIN RESPONSE MEDIATOR PROTEIN"/>
    <property type="match status" value="1"/>
</dbReference>
<evidence type="ECO:0000313" key="3">
    <source>
        <dbReference type="EMBL" id="QNF35881.1"/>
    </source>
</evidence>
<dbReference type="AlphaFoldDB" id="A0A7G7GFE7"/>